<dbReference type="EMBL" id="LAZR01010300">
    <property type="protein sequence ID" value="KKM67715.1"/>
    <property type="molecule type" value="Genomic_DNA"/>
</dbReference>
<gene>
    <name evidence="1" type="ORF">LCGC14_1468300</name>
</gene>
<evidence type="ECO:0000313" key="1">
    <source>
        <dbReference type="EMBL" id="KKM67715.1"/>
    </source>
</evidence>
<sequence>MTREELYGCFGPKLIEAVVLVVKDEINLLRTEHSLPERTNEQIVGAIGNKLNNIADYDWMEQYEI</sequence>
<dbReference type="AlphaFoldDB" id="A0A0F9LTI4"/>
<protein>
    <submittedName>
        <fullName evidence="1">Uncharacterized protein</fullName>
    </submittedName>
</protein>
<name>A0A0F9LTI4_9ZZZZ</name>
<accession>A0A0F9LTI4</accession>
<reference evidence="1" key="1">
    <citation type="journal article" date="2015" name="Nature">
        <title>Complex archaea that bridge the gap between prokaryotes and eukaryotes.</title>
        <authorList>
            <person name="Spang A."/>
            <person name="Saw J.H."/>
            <person name="Jorgensen S.L."/>
            <person name="Zaremba-Niedzwiedzka K."/>
            <person name="Martijn J."/>
            <person name="Lind A.E."/>
            <person name="van Eijk R."/>
            <person name="Schleper C."/>
            <person name="Guy L."/>
            <person name="Ettema T.J."/>
        </authorList>
    </citation>
    <scope>NUCLEOTIDE SEQUENCE</scope>
</reference>
<organism evidence="1">
    <name type="scientific">marine sediment metagenome</name>
    <dbReference type="NCBI Taxonomy" id="412755"/>
    <lineage>
        <taxon>unclassified sequences</taxon>
        <taxon>metagenomes</taxon>
        <taxon>ecological metagenomes</taxon>
    </lineage>
</organism>
<comment type="caution">
    <text evidence="1">The sequence shown here is derived from an EMBL/GenBank/DDBJ whole genome shotgun (WGS) entry which is preliminary data.</text>
</comment>
<proteinExistence type="predicted"/>